<evidence type="ECO:0000313" key="2">
    <source>
        <dbReference type="EMBL" id="CAD2175791.1"/>
    </source>
</evidence>
<dbReference type="EMBL" id="CAJEWN010000261">
    <property type="protein sequence ID" value="CAD2175791.1"/>
    <property type="molecule type" value="Genomic_DNA"/>
</dbReference>
<feature type="chain" id="PRO_5027868388" evidence="1">
    <location>
        <begin position="20"/>
        <end position="325"/>
    </location>
</feature>
<accession>A0A6V7VNP4</accession>
<evidence type="ECO:0000256" key="1">
    <source>
        <dbReference type="SAM" id="SignalP"/>
    </source>
</evidence>
<dbReference type="Proteomes" id="UP000580250">
    <property type="component" value="Unassembled WGS sequence"/>
</dbReference>
<gene>
    <name evidence="2" type="ORF">MENT_LOCUS27536</name>
</gene>
<dbReference type="OrthoDB" id="5895392at2759"/>
<dbReference type="AlphaFoldDB" id="A0A6V7VNP4"/>
<name>A0A6V7VNP4_MELEN</name>
<evidence type="ECO:0000313" key="3">
    <source>
        <dbReference type="Proteomes" id="UP000580250"/>
    </source>
</evidence>
<comment type="caution">
    <text evidence="2">The sequence shown here is derived from an EMBL/GenBank/DDBJ whole genome shotgun (WGS) entry which is preliminary data.</text>
</comment>
<reference evidence="2 3" key="1">
    <citation type="submission" date="2020-08" db="EMBL/GenBank/DDBJ databases">
        <authorList>
            <person name="Koutsovoulos G."/>
            <person name="Danchin GJ E."/>
        </authorList>
    </citation>
    <scope>NUCLEOTIDE SEQUENCE [LARGE SCALE GENOMIC DNA]</scope>
</reference>
<proteinExistence type="predicted"/>
<sequence>MLYCILIFNFIIIFQVAFGEQRFLGNLTIEMNLIKANIKMCTINTFENDDSYFYHFEIPKVVETELKWKKACFNKNMTTAQLKTNKNCTFTGAKFHHNDEVLVHNGKDIGLFEVDLNQSKTWQQLHVDHAIAKGGPTELREHLIDIAKNGAVLFKLLMRGYKHLFLNTSGFIQRDVRFIRGLYCVEKMARDLQEKYAGYTRTRHAEVKITITSIWIGSEEIYEAMDKVETLKREMSGLVESLKNNANSLKIGKFQEMRMNIKKGILTVAEKENDLGKNRKFKGSSMALVGYLSLSKNPNHPEFNKCSNLEAKQCVTFFHVKAKDD</sequence>
<feature type="signal peptide" evidence="1">
    <location>
        <begin position="1"/>
        <end position="19"/>
    </location>
</feature>
<protein>
    <submittedName>
        <fullName evidence="2">Uncharacterized protein</fullName>
    </submittedName>
</protein>
<keyword evidence="1" id="KW-0732">Signal</keyword>
<organism evidence="2 3">
    <name type="scientific">Meloidogyne enterolobii</name>
    <name type="common">Root-knot nematode worm</name>
    <name type="synonym">Meloidogyne mayaguensis</name>
    <dbReference type="NCBI Taxonomy" id="390850"/>
    <lineage>
        <taxon>Eukaryota</taxon>
        <taxon>Metazoa</taxon>
        <taxon>Ecdysozoa</taxon>
        <taxon>Nematoda</taxon>
        <taxon>Chromadorea</taxon>
        <taxon>Rhabditida</taxon>
        <taxon>Tylenchina</taxon>
        <taxon>Tylenchomorpha</taxon>
        <taxon>Tylenchoidea</taxon>
        <taxon>Meloidogynidae</taxon>
        <taxon>Meloidogyninae</taxon>
        <taxon>Meloidogyne</taxon>
    </lineage>
</organism>